<feature type="compositionally biased region" description="Polar residues" evidence="2">
    <location>
        <begin position="1343"/>
        <end position="1356"/>
    </location>
</feature>
<dbReference type="Proteomes" id="UP001218218">
    <property type="component" value="Unassembled WGS sequence"/>
</dbReference>
<dbReference type="InterPro" id="IPR022127">
    <property type="entry name" value="STIMATE/YPL162C"/>
</dbReference>
<feature type="transmembrane region" description="Helical" evidence="3">
    <location>
        <begin position="105"/>
        <end position="124"/>
    </location>
</feature>
<protein>
    <submittedName>
        <fullName evidence="4">Uncharacterized protein</fullName>
    </submittedName>
</protein>
<feature type="region of interest" description="Disordered" evidence="2">
    <location>
        <begin position="2380"/>
        <end position="2406"/>
    </location>
</feature>
<feature type="compositionally biased region" description="Basic and acidic residues" evidence="2">
    <location>
        <begin position="714"/>
        <end position="733"/>
    </location>
</feature>
<feature type="region of interest" description="Disordered" evidence="2">
    <location>
        <begin position="242"/>
        <end position="405"/>
    </location>
</feature>
<evidence type="ECO:0000256" key="2">
    <source>
        <dbReference type="SAM" id="MobiDB-lite"/>
    </source>
</evidence>
<feature type="transmembrane region" description="Helical" evidence="3">
    <location>
        <begin position="203"/>
        <end position="222"/>
    </location>
</feature>
<keyword evidence="3" id="KW-0472">Membrane</keyword>
<proteinExistence type="predicted"/>
<feature type="compositionally biased region" description="Low complexity" evidence="2">
    <location>
        <begin position="1168"/>
        <end position="1183"/>
    </location>
</feature>
<feature type="region of interest" description="Disordered" evidence="2">
    <location>
        <begin position="2312"/>
        <end position="2362"/>
    </location>
</feature>
<feature type="compositionally biased region" description="Low complexity" evidence="2">
    <location>
        <begin position="1231"/>
        <end position="1266"/>
    </location>
</feature>
<feature type="compositionally biased region" description="Basic residues" evidence="2">
    <location>
        <begin position="863"/>
        <end position="874"/>
    </location>
</feature>
<feature type="compositionally biased region" description="Low complexity" evidence="2">
    <location>
        <begin position="1456"/>
        <end position="1476"/>
    </location>
</feature>
<feature type="compositionally biased region" description="Pro residues" evidence="2">
    <location>
        <begin position="1267"/>
        <end position="1280"/>
    </location>
</feature>
<feature type="region of interest" description="Disordered" evidence="2">
    <location>
        <begin position="1622"/>
        <end position="1649"/>
    </location>
</feature>
<feature type="compositionally biased region" description="Polar residues" evidence="2">
    <location>
        <begin position="1215"/>
        <end position="1228"/>
    </location>
</feature>
<feature type="transmembrane region" description="Helical" evidence="3">
    <location>
        <begin position="160"/>
        <end position="183"/>
    </location>
</feature>
<feature type="compositionally biased region" description="Low complexity" evidence="2">
    <location>
        <begin position="1281"/>
        <end position="1298"/>
    </location>
</feature>
<feature type="compositionally biased region" description="Low complexity" evidence="2">
    <location>
        <begin position="2380"/>
        <end position="2397"/>
    </location>
</feature>
<dbReference type="PANTHER" id="PTHR31735">
    <property type="entry name" value="VACUOLAR MEMBRANE PROTEIN YPL162C"/>
    <property type="match status" value="1"/>
</dbReference>
<evidence type="ECO:0000313" key="4">
    <source>
        <dbReference type="EMBL" id="KAJ7368719.1"/>
    </source>
</evidence>
<feature type="compositionally biased region" description="Basic and acidic residues" evidence="2">
    <location>
        <begin position="2351"/>
        <end position="2361"/>
    </location>
</feature>
<feature type="compositionally biased region" description="Low complexity" evidence="2">
    <location>
        <begin position="306"/>
        <end position="315"/>
    </location>
</feature>
<feature type="compositionally biased region" description="Acidic residues" evidence="2">
    <location>
        <begin position="251"/>
        <end position="260"/>
    </location>
</feature>
<feature type="compositionally biased region" description="Low complexity" evidence="2">
    <location>
        <begin position="1191"/>
        <end position="1205"/>
    </location>
</feature>
<evidence type="ECO:0000256" key="3">
    <source>
        <dbReference type="SAM" id="Phobius"/>
    </source>
</evidence>
<name>A0AAD7AVF8_9AGAR</name>
<feature type="compositionally biased region" description="Polar residues" evidence="2">
    <location>
        <begin position="974"/>
        <end position="986"/>
    </location>
</feature>
<keyword evidence="5" id="KW-1185">Reference proteome</keyword>
<keyword evidence="3" id="KW-0812">Transmembrane</keyword>
<feature type="region of interest" description="Disordered" evidence="2">
    <location>
        <begin position="1690"/>
        <end position="1711"/>
    </location>
</feature>
<feature type="compositionally biased region" description="Acidic residues" evidence="2">
    <location>
        <begin position="2084"/>
        <end position="2093"/>
    </location>
</feature>
<feature type="region of interest" description="Disordered" evidence="2">
    <location>
        <begin position="973"/>
        <end position="998"/>
    </location>
</feature>
<keyword evidence="1" id="KW-0175">Coiled coil</keyword>
<evidence type="ECO:0000256" key="1">
    <source>
        <dbReference type="SAM" id="Coils"/>
    </source>
</evidence>
<feature type="compositionally biased region" description="Low complexity" evidence="2">
    <location>
        <begin position="1495"/>
        <end position="1512"/>
    </location>
</feature>
<evidence type="ECO:0000313" key="5">
    <source>
        <dbReference type="Proteomes" id="UP001218218"/>
    </source>
</evidence>
<feature type="compositionally biased region" description="Low complexity" evidence="2">
    <location>
        <begin position="325"/>
        <end position="338"/>
    </location>
</feature>
<dbReference type="GO" id="GO:0016020">
    <property type="term" value="C:membrane"/>
    <property type="evidence" value="ECO:0007669"/>
    <property type="project" value="TreeGrafter"/>
</dbReference>
<dbReference type="EMBL" id="JARIHO010000001">
    <property type="protein sequence ID" value="KAJ7368719.1"/>
    <property type="molecule type" value="Genomic_DNA"/>
</dbReference>
<feature type="transmembrane region" description="Helical" evidence="3">
    <location>
        <begin position="65"/>
        <end position="85"/>
    </location>
</feature>
<feature type="region of interest" description="Disordered" evidence="2">
    <location>
        <begin position="660"/>
        <end position="910"/>
    </location>
</feature>
<feature type="coiled-coil region" evidence="1">
    <location>
        <begin position="1965"/>
        <end position="2031"/>
    </location>
</feature>
<dbReference type="Pfam" id="PF12400">
    <property type="entry name" value="STIMATE"/>
    <property type="match status" value="1"/>
</dbReference>
<feature type="region of interest" description="Disordered" evidence="2">
    <location>
        <begin position="2043"/>
        <end position="2101"/>
    </location>
</feature>
<feature type="region of interest" description="Disordered" evidence="2">
    <location>
        <begin position="1811"/>
        <end position="1860"/>
    </location>
</feature>
<keyword evidence="3" id="KW-1133">Transmembrane helix</keyword>
<feature type="compositionally biased region" description="Basic and acidic residues" evidence="2">
    <location>
        <begin position="292"/>
        <end position="305"/>
    </location>
</feature>
<feature type="compositionally biased region" description="Low complexity" evidence="2">
    <location>
        <begin position="2074"/>
        <end position="2083"/>
    </location>
</feature>
<feature type="transmembrane region" description="Helical" evidence="3">
    <location>
        <begin position="498"/>
        <end position="518"/>
    </location>
</feature>
<feature type="transmembrane region" description="Helical" evidence="3">
    <location>
        <begin position="2487"/>
        <end position="2505"/>
    </location>
</feature>
<feature type="compositionally biased region" description="Polar residues" evidence="2">
    <location>
        <begin position="2312"/>
        <end position="2328"/>
    </location>
</feature>
<feature type="compositionally biased region" description="Acidic residues" evidence="2">
    <location>
        <begin position="703"/>
        <end position="713"/>
    </location>
</feature>
<feature type="compositionally biased region" description="Low complexity" evidence="2">
    <location>
        <begin position="1634"/>
        <end position="1649"/>
    </location>
</feature>
<sequence>MSDIHPPSNSSSDASAGVLFAGDDVDIHSCRLLGPIALTVQGLMGVLVILSLVYKRHREKPMRPWRIWLFDVSKQVAGQMFVHAFNVFVSDLVSHHSSNNACVSYFLNILIDTTLGVGLIYVLLRVFTYIASERFQLRGFESGIYGTPPSFKYWLRQATLYILALTTMKFMVIGLLALLPGLWSLGAWLLSWTWSGEGDSLEVVVVMGIFPILMNILQFWLIDSIVKASGVALDLDSPDPLDREPLFRSPDDDDDDDDDAGSIGIHNPHSQRDIESHPHAARSLSPSSHQSRSSDKQLRTPRDSKSSTSSSDASTPVPIDMHAYPPSIASSSSLSSSSPPTPQAPVLREATKLKPKRRNPPSPITIRNNNRPAVNSPRPGPTPKSAPASAAPAPAPAPAPTAPKVEADAWGESWDDTDDWADKVGEEDWTGRRLEEKKMKMALDNTATLCSSLLPSSPSSPGWTRTMDYESSDILGSNTLPVRPPAPAAGWSGFSKTVFFLALLLAAYVGAVRAWAALLKWREKSYRLSMRRQHGIPDTDHRPFNVAYAAVLRARREEEVANNRVHRVDVDELYAEADRRAAPAESDIRQRNPYRDSPPAWTNVAVNGRFNPLAPDNRFMASTSGLPPSSNPINFAERYNPNPAPIAPVVRFADQIQDSRRSSIINNNTVNSSPRKHQKRALDENEVESDVPEKPKKTRVEGDELIDGDEDAEWVPRQRRQQEKRGEKRVLREEDLDAEDDNENAGTPRRVRGKRARKVSLENPDVLMGSDGDDDADGDMEVDDEEYERRDARAAVARGKKRDAGSTFEPDDADGEAQKTKRKRRTRKSDTGAQVSSRSRGQKRDRDGDEEGSEGEEGGTPKRSARKTKKRGKKGREEDEESIDEGSIAAKDKGKERPIGDEWESNGVLYKIGPNGQRLRQALVKKAARRFTMPVDSQHPDKNANLEVCIETWLTEEEYKDFKNRHLLAWQDSPKGTQEPESTPNTPAAVPEIPSTPTPTVAKGKNLLWDSPASPFPVFAPSPAAEKEQHRPQAHFRQSIAADLGMRVNPFDKAHALHVGDGGSGLRGGRRVGGVRETGVPVPGLADSTNSHAQPPAMRRTFSKWEKQDLEAKAMMKMREANQARQKEKDLKERLEKEKREAAANPVPAISFSKPPAEPAKPPAISFTPSTGAAAAPAASAGAKPPMFSLGAPTPTPAAGAAQPPKASFAPPTPTDNKPAQQSTTTPNLFAPSSTPVAAAAAPAPAAIPNLFAKPPAAPAPSSSPFAPTPPAAAPAPAPTPATANTNKPSFSFTTAAAGAGGGTGALKPSFFAAPAAPADRPVAGRKPAESPFQQPPAPAATSGANTGGPTFSFAPQPQGGAGGGGGGGSLLSRMGGAGAASASASAPAPKSEGTAAGPTFSFKPAAGGDQAAAGRSGSPFAASSQQPKPPAFAFNKPAEQPASKASSTPWTSSFAPQPSQQQQQPAAPAASQTATPPAPKFNFASATKPAVAVASSTSASSSLTGALGAGSNSDSNKQPAAGGFSFAVPKAPENPAPSGGKSMFSFASAGAEEPKKSSGFGFNFGGGGGAAAPSAFGGASSAFGGGSGAATPSAFGGGAGSGTTTPAAPSAFGGGGASAFGGFGSKPAEEAPKTTAPEANNGAPASGTAPAPAFNFAFGGGNNNASSTPAATPTAFAAKPSAFGGPSVFGKPAEGAASTTPQGSPFGFGAAKPAGTPSVFGGAAATPSVFGAPAKPDAGATTTPSSSPFGAPAASSVFGGGNAAGGPSAFGFGSTTPIKHPHGLVFGFCDFADDGTILLVAWREPFAQASPPPPYASSFPERERKPSYLGSPLPATLQSLRLGSDPSSSGVDEENADTSWLNEKSREELAELLVKADDLIKERETELGVTSAVCKTLYESNVTLRNKHDALVARIPPTPRHSPPPTAGNVPFPGGMHSQDNSFDGSNFQFPARPRRISVSPRDISLLADQNAELLQKLETLESEALTTDRSGRRALKQLEREIQLLRDELGRAQARSEELEKNVQAGTEKIVEEMWRKKKEREAKFRAKRKNNSGRDGGIRDFAPPGFFAKASLSPSNSSEFPSDEDGDDSFGSEHTDEHSLVSQLLSKIQELEDTNTRIIEAQRETGEKLHAVQRETESISKVYEYFSGENGVEWEVLDEDGHKSPMEGTIRFTSFRRSLDAQPHHNGDGFESLLTLPRKPRKSVMNLFDAGNEAGPSHLSFPSSISSLSELSPLRYDLSQSPTPYNMSPVPGGRPSLLSELGSDFGDDADPFVRSRHNSLYDIAFSASPSPTPNNLSLRSRISDAHATRNLSTPDSSMNNGNALQLNVEPPTPFESTGPDPPASETGSLREKNKDRYNRMSQTLLRRTSRWVDGRFSTISSSGSDSSSGTGTIGFQSTPRPSLPQRLSSALDLVMENFTGPVTVRAVAGPADDSADASAAVSSVGSVGSEGGDENTVVLGAKSDSGGESGEAKKAMLVKFVLELWLWLQFAIIIVVFLWAMAKRGPKSVLGEADRRAVVRRR</sequence>
<feature type="compositionally biased region" description="Acidic residues" evidence="2">
    <location>
        <begin position="734"/>
        <end position="743"/>
    </location>
</feature>
<feature type="compositionally biased region" description="Acidic residues" evidence="2">
    <location>
        <begin position="848"/>
        <end position="857"/>
    </location>
</feature>
<feature type="region of interest" description="Disordered" evidence="2">
    <location>
        <begin position="1495"/>
        <end position="1560"/>
    </location>
</feature>
<feature type="compositionally biased region" description="Gly residues" evidence="2">
    <location>
        <begin position="1360"/>
        <end position="1370"/>
    </location>
</feature>
<feature type="compositionally biased region" description="Polar residues" evidence="2">
    <location>
        <begin position="1837"/>
        <end position="1851"/>
    </location>
</feature>
<feature type="compositionally biased region" description="Polar residues" evidence="2">
    <location>
        <begin position="1444"/>
        <end position="1455"/>
    </location>
</feature>
<feature type="region of interest" description="Disordered" evidence="2">
    <location>
        <begin position="1135"/>
        <end position="1483"/>
    </location>
</feature>
<dbReference type="PANTHER" id="PTHR31735:SF1">
    <property type="entry name" value="VACUOLAR MEMBRANE PROTEIN YPL162C"/>
    <property type="match status" value="1"/>
</dbReference>
<feature type="compositionally biased region" description="Acidic residues" evidence="2">
    <location>
        <begin position="771"/>
        <end position="786"/>
    </location>
</feature>
<feature type="compositionally biased region" description="Basic and acidic residues" evidence="2">
    <location>
        <begin position="890"/>
        <end position="900"/>
    </location>
</feature>
<feature type="compositionally biased region" description="Basic residues" evidence="2">
    <location>
        <begin position="749"/>
        <end position="758"/>
    </location>
</feature>
<feature type="compositionally biased region" description="Low complexity" evidence="2">
    <location>
        <begin position="1371"/>
        <end position="1387"/>
    </location>
</feature>
<feature type="compositionally biased region" description="Basic and acidic residues" evidence="2">
    <location>
        <begin position="579"/>
        <end position="594"/>
    </location>
</feature>
<feature type="compositionally biased region" description="Basic and acidic residues" evidence="2">
    <location>
        <begin position="691"/>
        <end position="702"/>
    </location>
</feature>
<feature type="transmembrane region" description="Helical" evidence="3">
    <location>
        <begin position="32"/>
        <end position="53"/>
    </location>
</feature>
<feature type="region of interest" description="Disordered" evidence="2">
    <location>
        <begin position="2445"/>
        <end position="2472"/>
    </location>
</feature>
<reference evidence="4" key="1">
    <citation type="submission" date="2023-03" db="EMBL/GenBank/DDBJ databases">
        <title>Massive genome expansion in bonnet fungi (Mycena s.s.) driven by repeated elements and novel gene families across ecological guilds.</title>
        <authorList>
            <consortium name="Lawrence Berkeley National Laboratory"/>
            <person name="Harder C.B."/>
            <person name="Miyauchi S."/>
            <person name="Viragh M."/>
            <person name="Kuo A."/>
            <person name="Thoen E."/>
            <person name="Andreopoulos B."/>
            <person name="Lu D."/>
            <person name="Skrede I."/>
            <person name="Drula E."/>
            <person name="Henrissat B."/>
            <person name="Morin E."/>
            <person name="Kohler A."/>
            <person name="Barry K."/>
            <person name="LaButti K."/>
            <person name="Morin E."/>
            <person name="Salamov A."/>
            <person name="Lipzen A."/>
            <person name="Mereny Z."/>
            <person name="Hegedus B."/>
            <person name="Baldrian P."/>
            <person name="Stursova M."/>
            <person name="Weitz H."/>
            <person name="Taylor A."/>
            <person name="Grigoriev I.V."/>
            <person name="Nagy L.G."/>
            <person name="Martin F."/>
            <person name="Kauserud H."/>
        </authorList>
    </citation>
    <scope>NUCLEOTIDE SEQUENCE</scope>
    <source>
        <strain evidence="4">CBHHK002</strain>
    </source>
</reference>
<organism evidence="4 5">
    <name type="scientific">Mycena albidolilacea</name>
    <dbReference type="NCBI Taxonomy" id="1033008"/>
    <lineage>
        <taxon>Eukaryota</taxon>
        <taxon>Fungi</taxon>
        <taxon>Dikarya</taxon>
        <taxon>Basidiomycota</taxon>
        <taxon>Agaricomycotina</taxon>
        <taxon>Agaricomycetes</taxon>
        <taxon>Agaricomycetidae</taxon>
        <taxon>Agaricales</taxon>
        <taxon>Marasmiineae</taxon>
        <taxon>Mycenaceae</taxon>
        <taxon>Mycena</taxon>
    </lineage>
</organism>
<accession>A0AAD7AVF8</accession>
<feature type="region of interest" description="Disordered" evidence="2">
    <location>
        <begin position="579"/>
        <end position="600"/>
    </location>
</feature>
<gene>
    <name evidence="4" type="ORF">DFH08DRAFT_928787</name>
</gene>
<comment type="caution">
    <text evidence="4">The sequence shown here is derived from an EMBL/GenBank/DDBJ whole genome shotgun (WGS) entry which is preliminary data.</text>
</comment>